<reference evidence="3" key="1">
    <citation type="submission" date="2016-09" db="EMBL/GenBank/DDBJ databases">
        <authorList>
            <person name="Gulvik C.A."/>
        </authorList>
    </citation>
    <scope>NUCLEOTIDE SEQUENCE [LARGE SCALE GENOMIC DNA]</scope>
    <source>
        <strain evidence="3">LMG 8895</strain>
    </source>
</reference>
<comment type="caution">
    <text evidence="2">The sequence shown here is derived from an EMBL/GenBank/DDBJ whole genome shotgun (WGS) entry which is preliminary data.</text>
</comment>
<dbReference type="AlphaFoldDB" id="A0A1E5H0U4"/>
<evidence type="ECO:0000313" key="2">
    <source>
        <dbReference type="EMBL" id="OEG18415.1"/>
    </source>
</evidence>
<keyword evidence="3" id="KW-1185">Reference proteome</keyword>
<dbReference type="Proteomes" id="UP000095094">
    <property type="component" value="Unassembled WGS sequence"/>
</dbReference>
<keyword evidence="1" id="KW-0472">Membrane</keyword>
<sequence length="181" mass="20212">MKKKIMVLVIGLIVAIGFYINYVNEENIKVSQQWDLTDEQMSDISLKGISQDVLVVLEQGDKNSVSITGEIPKSFGEKLKEIQPNKNKMLISFVTDIGVSVAKNSKEKLIVTVQSKNTDVLKKLNIQMNKGNVVVKVPNNFERNYDLVTNQGQVNNSKQNKQTSTGQIKVELGFGNIDIIE</sequence>
<dbReference type="EMBL" id="MIJY01000006">
    <property type="protein sequence ID" value="OEG18415.1"/>
    <property type="molecule type" value="Genomic_DNA"/>
</dbReference>
<organism evidence="2 3">
    <name type="scientific">Enterococcus termitis</name>
    <dbReference type="NCBI Taxonomy" id="332950"/>
    <lineage>
        <taxon>Bacteria</taxon>
        <taxon>Bacillati</taxon>
        <taxon>Bacillota</taxon>
        <taxon>Bacilli</taxon>
        <taxon>Lactobacillales</taxon>
        <taxon>Enterococcaceae</taxon>
        <taxon>Enterococcus</taxon>
    </lineage>
</organism>
<accession>A0A1E5H0U4</accession>
<proteinExistence type="predicted"/>
<evidence type="ECO:0000256" key="1">
    <source>
        <dbReference type="SAM" id="Phobius"/>
    </source>
</evidence>
<keyword evidence="1" id="KW-1133">Transmembrane helix</keyword>
<keyword evidence="1" id="KW-0812">Transmembrane</keyword>
<feature type="transmembrane region" description="Helical" evidence="1">
    <location>
        <begin position="5"/>
        <end position="23"/>
    </location>
</feature>
<name>A0A1E5H0U4_9ENTE</name>
<evidence type="ECO:0008006" key="4">
    <source>
        <dbReference type="Google" id="ProtNLM"/>
    </source>
</evidence>
<protein>
    <recommendedName>
        <fullName evidence="4">Adhesin domain-containing protein</fullName>
    </recommendedName>
</protein>
<evidence type="ECO:0000313" key="3">
    <source>
        <dbReference type="Proteomes" id="UP000095094"/>
    </source>
</evidence>
<dbReference type="OrthoDB" id="9941434at2"/>
<gene>
    <name evidence="2" type="ORF">BCR25_16445</name>
</gene>
<dbReference type="RefSeq" id="WP_069662634.1">
    <property type="nucleotide sequence ID" value="NZ_JBHUJJ010000001.1"/>
</dbReference>